<evidence type="ECO:0000313" key="2">
    <source>
        <dbReference type="Proteomes" id="UP000095413"/>
    </source>
</evidence>
<proteinExistence type="predicted"/>
<dbReference type="EMBL" id="CZBA01000023">
    <property type="protein sequence ID" value="CUP93238.1"/>
    <property type="molecule type" value="Genomic_DNA"/>
</dbReference>
<dbReference type="OrthoDB" id="1826806at2"/>
<organism evidence="1 2">
    <name type="scientific">Blautia obeum</name>
    <dbReference type="NCBI Taxonomy" id="40520"/>
    <lineage>
        <taxon>Bacteria</taxon>
        <taxon>Bacillati</taxon>
        <taxon>Bacillota</taxon>
        <taxon>Clostridia</taxon>
        <taxon>Lachnospirales</taxon>
        <taxon>Lachnospiraceae</taxon>
        <taxon>Blautia</taxon>
    </lineage>
</organism>
<dbReference type="Proteomes" id="UP000095413">
    <property type="component" value="Unassembled WGS sequence"/>
</dbReference>
<gene>
    <name evidence="1" type="ORF">ERS852533_03086</name>
</gene>
<dbReference type="AlphaFoldDB" id="A0A174SC11"/>
<name>A0A174SC11_9FIRM</name>
<protein>
    <submittedName>
        <fullName evidence="1">Uncharacterized protein</fullName>
    </submittedName>
</protein>
<sequence>MLRKRIKKNTLKWKKIYAEQFLDMMDEEENALQKIYLTGYVLELKKNRYFAGWYKDRIVCRSLEYARYFPSAEAAEEYVHKYLGFAGMTCYICHVNWTLASCGSENMEDNEENLLEENSKILSFANYADVKQYQKQRGMEHSTMAITYASRKKKIILAA</sequence>
<dbReference type="RefSeq" id="WP_055056802.1">
    <property type="nucleotide sequence ID" value="NZ_CZBA01000023.1"/>
</dbReference>
<accession>A0A174SC11</accession>
<evidence type="ECO:0000313" key="1">
    <source>
        <dbReference type="EMBL" id="CUP93238.1"/>
    </source>
</evidence>
<reference evidence="1 2" key="1">
    <citation type="submission" date="2015-09" db="EMBL/GenBank/DDBJ databases">
        <authorList>
            <consortium name="Pathogen Informatics"/>
        </authorList>
    </citation>
    <scope>NUCLEOTIDE SEQUENCE [LARGE SCALE GENOMIC DNA]</scope>
    <source>
        <strain evidence="1 2">2789STDY5834921</strain>
    </source>
</reference>